<keyword evidence="1" id="KW-0805">Transcription regulation</keyword>
<dbReference type="RefSeq" id="WP_099909622.1">
    <property type="nucleotide sequence ID" value="NZ_AWWI01000028.1"/>
</dbReference>
<evidence type="ECO:0000256" key="1">
    <source>
        <dbReference type="ARBA" id="ARBA00023015"/>
    </source>
</evidence>
<gene>
    <name evidence="5" type="ORF">P775_03405</name>
</gene>
<keyword evidence="3" id="KW-0804">Transcription</keyword>
<dbReference type="Proteomes" id="UP000231259">
    <property type="component" value="Unassembled WGS sequence"/>
</dbReference>
<comment type="caution">
    <text evidence="5">The sequence shown here is derived from an EMBL/GenBank/DDBJ whole genome shotgun (WGS) entry which is preliminary data.</text>
</comment>
<dbReference type="Gene3D" id="1.10.10.10">
    <property type="entry name" value="Winged helix-like DNA-binding domain superfamily/Winged helix DNA-binding domain"/>
    <property type="match status" value="1"/>
</dbReference>
<evidence type="ECO:0000259" key="4">
    <source>
        <dbReference type="PROSITE" id="PS51118"/>
    </source>
</evidence>
<protein>
    <recommendedName>
        <fullName evidence="4">HTH hxlR-type domain-containing protein</fullName>
    </recommendedName>
</protein>
<dbReference type="InterPro" id="IPR036390">
    <property type="entry name" value="WH_DNA-bd_sf"/>
</dbReference>
<dbReference type="SUPFAM" id="SSF46785">
    <property type="entry name" value="Winged helix' DNA-binding domain"/>
    <property type="match status" value="1"/>
</dbReference>
<dbReference type="EMBL" id="AWWI01000028">
    <property type="protein sequence ID" value="PIL21611.1"/>
    <property type="molecule type" value="Genomic_DNA"/>
</dbReference>
<dbReference type="GO" id="GO:0003677">
    <property type="term" value="F:DNA binding"/>
    <property type="evidence" value="ECO:0007669"/>
    <property type="project" value="UniProtKB-KW"/>
</dbReference>
<dbReference type="OrthoDB" id="9800350at2"/>
<reference evidence="5 6" key="1">
    <citation type="submission" date="2013-09" db="EMBL/GenBank/DDBJ databases">
        <title>Genome sequencing of Phaeobacter antarcticus sp. nov. SM1211.</title>
        <authorList>
            <person name="Zhang X.-Y."/>
            <person name="Liu C."/>
            <person name="Chen X.-L."/>
            <person name="Xie B.-B."/>
            <person name="Qin Q.-L."/>
            <person name="Rong J.-C."/>
            <person name="Zhang Y.-Z."/>
        </authorList>
    </citation>
    <scope>NUCLEOTIDE SEQUENCE [LARGE SCALE GENOMIC DNA]</scope>
    <source>
        <strain evidence="5 6">SM1211</strain>
    </source>
</reference>
<accession>A0A2G8RJM4</accession>
<evidence type="ECO:0000313" key="6">
    <source>
        <dbReference type="Proteomes" id="UP000231259"/>
    </source>
</evidence>
<feature type="domain" description="HTH hxlR-type" evidence="4">
    <location>
        <begin position="25"/>
        <end position="123"/>
    </location>
</feature>
<proteinExistence type="predicted"/>
<evidence type="ECO:0000256" key="2">
    <source>
        <dbReference type="ARBA" id="ARBA00023125"/>
    </source>
</evidence>
<dbReference type="Pfam" id="PF01638">
    <property type="entry name" value="HxlR"/>
    <property type="match status" value="1"/>
</dbReference>
<keyword evidence="2" id="KW-0238">DNA-binding</keyword>
<dbReference type="PANTHER" id="PTHR33204">
    <property type="entry name" value="TRANSCRIPTIONAL REGULATOR, MARR FAMILY"/>
    <property type="match status" value="1"/>
</dbReference>
<evidence type="ECO:0000313" key="5">
    <source>
        <dbReference type="EMBL" id="PIL21611.1"/>
    </source>
</evidence>
<name>A0A2G8RJM4_9RHOB</name>
<keyword evidence="6" id="KW-1185">Reference proteome</keyword>
<sequence>MSVTHTDVRHYASLEPCGSTDHVDCGLRLVLDRLGEQWTVMTLAELSVGPRRYRELERSLDGISQRMMTLTLRRLERDGHVLRHVTPTVPPSVTYELSPLGRSFASQVAALVGWSAQVKSAKEAAQNDFDRHGQK</sequence>
<dbReference type="AlphaFoldDB" id="A0A2G8RJM4"/>
<dbReference type="InterPro" id="IPR002577">
    <property type="entry name" value="HTH_HxlR"/>
</dbReference>
<dbReference type="PANTHER" id="PTHR33204:SF39">
    <property type="entry name" value="TRANSCRIPTIONAL REGULATORY PROTEIN"/>
    <property type="match status" value="1"/>
</dbReference>
<dbReference type="InterPro" id="IPR036388">
    <property type="entry name" value="WH-like_DNA-bd_sf"/>
</dbReference>
<evidence type="ECO:0000256" key="3">
    <source>
        <dbReference type="ARBA" id="ARBA00023163"/>
    </source>
</evidence>
<dbReference type="PROSITE" id="PS51118">
    <property type="entry name" value="HTH_HXLR"/>
    <property type="match status" value="1"/>
</dbReference>
<organism evidence="5 6">
    <name type="scientific">Puniceibacterium antarcticum</name>
    <dbReference type="NCBI Taxonomy" id="1206336"/>
    <lineage>
        <taxon>Bacteria</taxon>
        <taxon>Pseudomonadati</taxon>
        <taxon>Pseudomonadota</taxon>
        <taxon>Alphaproteobacteria</taxon>
        <taxon>Rhodobacterales</taxon>
        <taxon>Paracoccaceae</taxon>
        <taxon>Puniceibacterium</taxon>
    </lineage>
</organism>